<evidence type="ECO:0000256" key="6">
    <source>
        <dbReference type="SAM" id="MobiDB-lite"/>
    </source>
</evidence>
<keyword evidence="3" id="KW-0698">rRNA processing</keyword>
<protein>
    <submittedName>
        <fullName evidence="8">U3 small nucleolar RNA-associated protein</fullName>
    </submittedName>
</protein>
<dbReference type="SUPFAM" id="SSF48452">
    <property type="entry name" value="TPR-like"/>
    <property type="match status" value="1"/>
</dbReference>
<evidence type="ECO:0000256" key="4">
    <source>
        <dbReference type="ARBA" id="ARBA00022737"/>
    </source>
</evidence>
<dbReference type="PANTHER" id="PTHR23271">
    <property type="entry name" value="HEPATOCELLULAR CARCINOMA-ASSOCIATED ANTIGEN 66"/>
    <property type="match status" value="1"/>
</dbReference>
<evidence type="ECO:0000256" key="1">
    <source>
        <dbReference type="ARBA" id="ARBA00004604"/>
    </source>
</evidence>
<feature type="domain" description="U3 small nucleolar RNA-associated protein 6 N-terminal" evidence="7">
    <location>
        <begin position="20"/>
        <end position="102"/>
    </location>
</feature>
<dbReference type="InterPro" id="IPR011990">
    <property type="entry name" value="TPR-like_helical_dom_sf"/>
</dbReference>
<feature type="region of interest" description="Disordered" evidence="6">
    <location>
        <begin position="691"/>
        <end position="714"/>
    </location>
</feature>
<accession>X8J0G5</accession>
<dbReference type="InterPro" id="IPR055347">
    <property type="entry name" value="UTP6_N"/>
</dbReference>
<dbReference type="Proteomes" id="UP000030108">
    <property type="component" value="Unassembled WGS sequence"/>
</dbReference>
<evidence type="ECO:0000313" key="8">
    <source>
        <dbReference type="EMBL" id="EUC54974.1"/>
    </source>
</evidence>
<reference evidence="9" key="1">
    <citation type="journal article" date="2014" name="Genome Announc.">
        <title>Draft genome sequence of the plant-pathogenic soil fungus Rhizoctonia solani anastomosis group 3 strain Rhs1AP.</title>
        <authorList>
            <person name="Cubeta M.A."/>
            <person name="Thomas E."/>
            <person name="Dean R.A."/>
            <person name="Jabaji S."/>
            <person name="Neate S.M."/>
            <person name="Tavantzis S."/>
            <person name="Toda T."/>
            <person name="Vilgalys R."/>
            <person name="Bharathan N."/>
            <person name="Fedorova-Abrams N."/>
            <person name="Pakala S.B."/>
            <person name="Pakala S.M."/>
            <person name="Zafar N."/>
            <person name="Joardar V."/>
            <person name="Losada L."/>
            <person name="Nierman W.C."/>
        </authorList>
    </citation>
    <scope>NUCLEOTIDE SEQUENCE [LARGE SCALE GENOMIC DNA]</scope>
    <source>
        <strain evidence="9">AG-3</strain>
    </source>
</reference>
<comment type="caution">
    <text evidence="8">The sequence shown here is derived from an EMBL/GenBank/DDBJ whole genome shotgun (WGS) entry which is preliminary data.</text>
</comment>
<sequence>MLRRRILSTTIMERVHYYQEQMLPELKELEEKGIFSQSETRAILKQRTVFESALVKRVALKSDYIKYAQYEVTLEVLRKKRAARLNSSDNKTSLADFCIVRRQFFILERAVRKFKSDVSLWVQYIELAKSNNARSLVGKLCSRALALHPTSPSFYIIAASHELDSSLSPTGARALLQRGLRINPESVELWTEYIRMELGYCEGLRRRWKTLGIDPTSQNEEGQAIEAIISGAVVRAAISSAAESLPALSLLGSLQALLIHYPTELRTGLIEHLHAEFATCDTGSGPSAEDFRCGAIFLRATVDIPARSLEDGVQLPKVPSLRPLVAAAFPSKATPFTQEEQTAEFVKRMRKANEVLADASRADLRVAELYARWVAAWAAVVTENNLRLYLVLTLTALATHLCKGKHTSAVPALSTTFRITLYLNKTICTDETQSRKLSQKFSKACPEDTGLWIARLDAESGAAQPVDTDLSTYSPPSSIPEPIEKLWAEAREKAEERPGEVELLVELWLWGVNHLPNDPYISSRADIWTTILRQSLSHRSPTLHSILLVRRLYDNDKLFSSDRSTLAKRLVAQYRPSISFFNLAMDREWQIISTLQPNEEERPVKRRKQAEFDNAATNSCSRVQVACLEALYTAWRIIPEQNIPAALKYAKLLNQLGEKERAEDVIRAAGGPKGQVRQEWARFRDGLKLSGVDGGNDNPARGHEDIALDDVEFN</sequence>
<dbReference type="GO" id="GO:0000462">
    <property type="term" value="P:maturation of SSU-rRNA from tricistronic rRNA transcript (SSU-rRNA, 5.8S rRNA, LSU-rRNA)"/>
    <property type="evidence" value="ECO:0007669"/>
    <property type="project" value="InterPro"/>
</dbReference>
<dbReference type="GO" id="GO:0032040">
    <property type="term" value="C:small-subunit processome"/>
    <property type="evidence" value="ECO:0007669"/>
    <property type="project" value="TreeGrafter"/>
</dbReference>
<dbReference type="OrthoDB" id="28112at2759"/>
<dbReference type="AlphaFoldDB" id="X8J0G5"/>
<evidence type="ECO:0000256" key="3">
    <source>
        <dbReference type="ARBA" id="ARBA00022552"/>
    </source>
</evidence>
<dbReference type="Pfam" id="PF08640">
    <property type="entry name" value="U3_assoc_6"/>
    <property type="match status" value="1"/>
</dbReference>
<evidence type="ECO:0000256" key="5">
    <source>
        <dbReference type="ARBA" id="ARBA00023242"/>
    </source>
</evidence>
<keyword evidence="5" id="KW-0539">Nucleus</keyword>
<dbReference type="PANTHER" id="PTHR23271:SF1">
    <property type="entry name" value="U3 SMALL NUCLEOLAR RNA-ASSOCIATED PROTEIN 6 HOMOLOG"/>
    <property type="match status" value="1"/>
</dbReference>
<dbReference type="InterPro" id="IPR003107">
    <property type="entry name" value="HAT"/>
</dbReference>
<dbReference type="InterPro" id="IPR013949">
    <property type="entry name" value="Utp6"/>
</dbReference>
<evidence type="ECO:0000256" key="2">
    <source>
        <dbReference type="ARBA" id="ARBA00010734"/>
    </source>
</evidence>
<name>X8J0G5_9AGAM</name>
<comment type="subcellular location">
    <subcellularLocation>
        <location evidence="1">Nucleus</location>
        <location evidence="1">Nucleolus</location>
    </subcellularLocation>
</comment>
<dbReference type="GO" id="GO:0030515">
    <property type="term" value="F:snoRNA binding"/>
    <property type="evidence" value="ECO:0007669"/>
    <property type="project" value="InterPro"/>
</dbReference>
<evidence type="ECO:0000313" key="9">
    <source>
        <dbReference type="Proteomes" id="UP000030108"/>
    </source>
</evidence>
<proteinExistence type="inferred from homology"/>
<evidence type="ECO:0000259" key="7">
    <source>
        <dbReference type="Pfam" id="PF08640"/>
    </source>
</evidence>
<organism evidence="8 9">
    <name type="scientific">Rhizoctonia solani AG-3 Rhs1AP</name>
    <dbReference type="NCBI Taxonomy" id="1086054"/>
    <lineage>
        <taxon>Eukaryota</taxon>
        <taxon>Fungi</taxon>
        <taxon>Dikarya</taxon>
        <taxon>Basidiomycota</taxon>
        <taxon>Agaricomycotina</taxon>
        <taxon>Agaricomycetes</taxon>
        <taxon>Cantharellales</taxon>
        <taxon>Ceratobasidiaceae</taxon>
        <taxon>Rhizoctonia</taxon>
    </lineage>
</organism>
<gene>
    <name evidence="8" type="ORF">RSOL_079560</name>
</gene>
<dbReference type="EMBL" id="JATN01000322">
    <property type="protein sequence ID" value="EUC54974.1"/>
    <property type="molecule type" value="Genomic_DNA"/>
</dbReference>
<dbReference type="SMART" id="SM00386">
    <property type="entry name" value="HAT"/>
    <property type="match status" value="4"/>
</dbReference>
<comment type="similarity">
    <text evidence="2">Belongs to the UTP6 family.</text>
</comment>
<dbReference type="GO" id="GO:0034388">
    <property type="term" value="C:Pwp2p-containing subcomplex of 90S preribosome"/>
    <property type="evidence" value="ECO:0007669"/>
    <property type="project" value="TreeGrafter"/>
</dbReference>
<keyword evidence="4" id="KW-0677">Repeat</keyword>
<dbReference type="Gene3D" id="1.25.40.10">
    <property type="entry name" value="Tetratricopeptide repeat domain"/>
    <property type="match status" value="1"/>
</dbReference>